<feature type="binding site" evidence="12">
    <location>
        <begin position="289"/>
        <end position="290"/>
    </location>
    <ligand>
        <name>ATP</name>
        <dbReference type="ChEBI" id="CHEBI:30616"/>
    </ligand>
</feature>
<dbReference type="GO" id="GO:0019303">
    <property type="term" value="P:D-ribose catabolic process"/>
    <property type="evidence" value="ECO:0007669"/>
    <property type="project" value="UniProtKB-UniRule"/>
</dbReference>
<protein>
    <recommendedName>
        <fullName evidence="3 12">Ribokinase</fullName>
        <shortName evidence="12">RK</shortName>
        <ecNumber evidence="2 12">2.7.1.15</ecNumber>
    </recommendedName>
</protein>
<comment type="subcellular location">
    <subcellularLocation>
        <location evidence="12">Cytoplasm</location>
    </subcellularLocation>
    <subcellularLocation>
        <location evidence="12">Nucleus</location>
    </subcellularLocation>
</comment>
<evidence type="ECO:0000256" key="8">
    <source>
        <dbReference type="ARBA" id="ARBA00022840"/>
    </source>
</evidence>
<feature type="binding site" evidence="12">
    <location>
        <position position="320"/>
    </location>
    <ligand>
        <name>K(+)</name>
        <dbReference type="ChEBI" id="CHEBI:29103"/>
    </ligand>
</feature>
<comment type="caution">
    <text evidence="12">Lacks conserved residue(s) required for the propagation of feature annotation.</text>
</comment>
<keyword evidence="11 12" id="KW-0119">Carbohydrate metabolism</keyword>
<accession>A0A9P8PLN8</accession>
<feature type="binding site" evidence="12">
    <location>
        <position position="323"/>
    </location>
    <ligand>
        <name>K(+)</name>
        <dbReference type="ChEBI" id="CHEBI:29103"/>
    </ligand>
</feature>
<evidence type="ECO:0000256" key="10">
    <source>
        <dbReference type="ARBA" id="ARBA00022958"/>
    </source>
</evidence>
<keyword evidence="15" id="KW-1185">Reference proteome</keyword>
<keyword evidence="4 12" id="KW-0808">Transferase</keyword>
<evidence type="ECO:0000313" key="15">
    <source>
        <dbReference type="Proteomes" id="UP000769528"/>
    </source>
</evidence>
<organism evidence="14 15">
    <name type="scientific">Wickerhamomyces mucosus</name>
    <dbReference type="NCBI Taxonomy" id="1378264"/>
    <lineage>
        <taxon>Eukaryota</taxon>
        <taxon>Fungi</taxon>
        <taxon>Dikarya</taxon>
        <taxon>Ascomycota</taxon>
        <taxon>Saccharomycotina</taxon>
        <taxon>Saccharomycetes</taxon>
        <taxon>Phaffomycetales</taxon>
        <taxon>Wickerhamomycetaceae</taxon>
        <taxon>Wickerhamomyces</taxon>
    </lineage>
</organism>
<dbReference type="InterPro" id="IPR029056">
    <property type="entry name" value="Ribokinase-like"/>
</dbReference>
<keyword evidence="8 12" id="KW-0067">ATP-binding</keyword>
<dbReference type="InterPro" id="IPR002173">
    <property type="entry name" value="Carboh/pur_kinase_PfkB_CS"/>
</dbReference>
<evidence type="ECO:0000256" key="9">
    <source>
        <dbReference type="ARBA" id="ARBA00022842"/>
    </source>
</evidence>
<keyword evidence="6 12" id="KW-0547">Nucleotide-binding</keyword>
<evidence type="ECO:0000256" key="11">
    <source>
        <dbReference type="ARBA" id="ARBA00023277"/>
    </source>
</evidence>
<keyword evidence="10 12" id="KW-0630">Potassium</keyword>
<keyword evidence="5 12" id="KW-0479">Metal-binding</keyword>
<feature type="binding site" evidence="12">
    <location>
        <begin position="39"/>
        <end position="43"/>
    </location>
    <ligand>
        <name>substrate</name>
    </ligand>
</feature>
<evidence type="ECO:0000256" key="6">
    <source>
        <dbReference type="ARBA" id="ARBA00022741"/>
    </source>
</evidence>
<evidence type="ECO:0000256" key="4">
    <source>
        <dbReference type="ARBA" id="ARBA00022679"/>
    </source>
</evidence>
<dbReference type="AlphaFoldDB" id="A0A9P8PLN8"/>
<keyword evidence="12" id="KW-0539">Nucleus</keyword>
<evidence type="ECO:0000256" key="1">
    <source>
        <dbReference type="ARBA" id="ARBA00005380"/>
    </source>
</evidence>
<evidence type="ECO:0000256" key="3">
    <source>
        <dbReference type="ARBA" id="ARBA00016943"/>
    </source>
</evidence>
<evidence type="ECO:0000256" key="7">
    <source>
        <dbReference type="ARBA" id="ARBA00022777"/>
    </source>
</evidence>
<comment type="caution">
    <text evidence="14">The sequence shown here is derived from an EMBL/GenBank/DDBJ whole genome shotgun (WGS) entry which is preliminary data.</text>
</comment>
<dbReference type="InterPro" id="IPR002139">
    <property type="entry name" value="Ribo/fructo_kinase"/>
</dbReference>
<dbReference type="InterPro" id="IPR011877">
    <property type="entry name" value="Ribokinase"/>
</dbReference>
<evidence type="ECO:0000256" key="2">
    <source>
        <dbReference type="ARBA" id="ARBA00012035"/>
    </source>
</evidence>
<reference evidence="14" key="1">
    <citation type="journal article" date="2021" name="Open Biol.">
        <title>Shared evolutionary footprints suggest mitochondrial oxidative damage underlies multiple complex I losses in fungi.</title>
        <authorList>
            <person name="Schikora-Tamarit M.A."/>
            <person name="Marcet-Houben M."/>
            <person name="Nosek J."/>
            <person name="Gabaldon T."/>
        </authorList>
    </citation>
    <scope>NUCLEOTIDE SEQUENCE</scope>
    <source>
        <strain evidence="14">CBS6341</strain>
    </source>
</reference>
<dbReference type="GO" id="GO:0005634">
    <property type="term" value="C:nucleus"/>
    <property type="evidence" value="ECO:0007669"/>
    <property type="project" value="UniProtKB-SubCell"/>
</dbReference>
<feature type="binding site" evidence="12">
    <location>
        <position position="290"/>
    </location>
    <ligand>
        <name>substrate</name>
    </ligand>
</feature>
<dbReference type="OrthoDB" id="415590at2759"/>
<dbReference type="SUPFAM" id="SSF53613">
    <property type="entry name" value="Ribokinase-like"/>
    <property type="match status" value="1"/>
</dbReference>
<reference evidence="14" key="2">
    <citation type="submission" date="2021-01" db="EMBL/GenBank/DDBJ databases">
        <authorList>
            <person name="Schikora-Tamarit M.A."/>
        </authorList>
    </citation>
    <scope>NUCLEOTIDE SEQUENCE</scope>
    <source>
        <strain evidence="14">CBS6341</strain>
    </source>
</reference>
<dbReference type="GO" id="GO:0004747">
    <property type="term" value="F:ribokinase activity"/>
    <property type="evidence" value="ECO:0007669"/>
    <property type="project" value="UniProtKB-UniRule"/>
</dbReference>
<dbReference type="GO" id="GO:0046872">
    <property type="term" value="F:metal ion binding"/>
    <property type="evidence" value="ECO:0007669"/>
    <property type="project" value="UniProtKB-KW"/>
</dbReference>
<feature type="binding site" evidence="12">
    <location>
        <position position="286"/>
    </location>
    <ligand>
        <name>K(+)</name>
        <dbReference type="ChEBI" id="CHEBI:29103"/>
    </ligand>
</feature>
<sequence>MSIITIVGSLNYDLVTFTDKIPIGGETYQAEKFETHIGGKGLNQAIATAKTTKEINDKFQVRMVGSVGDDSFGLELIEALKKYNVDITNVKINKEQKSGVATILVEKSSGENRILITEGANGSTDHLTKDGENDLETIFPINSQNENYVIFQNEIPGVPKIINWIFENRPDHTIIYNPSPYYEYSNEILSKIDVLIVNEGEALSIMKDNFTQDQYQTLSESVKINNDRKSVLESFGKIARSLQKSINPTKLNLVILTLGPLGSIYSTNGTLGFIDAKKVENVIDTTGAGDTFLGALVSQISNKKSIESSLDFATIASSLAISRPGASDSIPTYLEIINEN</sequence>
<comment type="activity regulation">
    <text evidence="12">Activated by a monovalent cation that binds near, but not in, the active site. The most likely occupant of the site in vivo is potassium. Ion binding induces a conformational change that may alter substrate affinity.</text>
</comment>
<feature type="binding site" evidence="12">
    <location>
        <begin position="257"/>
        <end position="262"/>
    </location>
    <ligand>
        <name>ATP</name>
        <dbReference type="ChEBI" id="CHEBI:30616"/>
    </ligand>
</feature>
<evidence type="ECO:0000256" key="12">
    <source>
        <dbReference type="HAMAP-Rule" id="MF_03215"/>
    </source>
</evidence>
<feature type="domain" description="Carbohydrate kinase PfkB" evidence="13">
    <location>
        <begin position="4"/>
        <end position="332"/>
    </location>
</feature>
<keyword evidence="7 12" id="KW-0418">Kinase</keyword>
<dbReference type="InterPro" id="IPR011611">
    <property type="entry name" value="PfkB_dom"/>
</dbReference>
<dbReference type="GO" id="GO:0005524">
    <property type="term" value="F:ATP binding"/>
    <property type="evidence" value="ECO:0007669"/>
    <property type="project" value="UniProtKB-UniRule"/>
</dbReference>
<comment type="cofactor">
    <cofactor evidence="12">
        <name>Mg(2+)</name>
        <dbReference type="ChEBI" id="CHEBI:18420"/>
    </cofactor>
    <text evidence="12">Requires a divalent cation, most likely magnesium in vivo, as an electrophilic catalyst to aid phosphoryl group transfer. It is the chelate of the metal and the nucleotide that is the actual substrate.</text>
</comment>
<evidence type="ECO:0000259" key="13">
    <source>
        <dbReference type="Pfam" id="PF00294"/>
    </source>
</evidence>
<comment type="function">
    <text evidence="12">Catalyzes the phosphorylation of ribose at O-5 in a reaction requiring ATP and magnesium. The resulting D-ribose-5-phosphate can then be used either for sythesis of nucleotides, histidine, and tryptophan, or as a component of the pentose phosphate pathway.</text>
</comment>
<comment type="pathway">
    <text evidence="12">Carbohydrate metabolism; D-ribose degradation; D-ribose 5-phosphate from beta-D-ribopyranose: step 2/2.</text>
</comment>
<dbReference type="EMBL" id="JAEUBF010000948">
    <property type="protein sequence ID" value="KAH3673692.1"/>
    <property type="molecule type" value="Genomic_DNA"/>
</dbReference>
<name>A0A9P8PLN8_9ASCO</name>
<keyword evidence="12" id="KW-0963">Cytoplasm</keyword>
<feature type="binding site" evidence="12">
    <location>
        <begin position="11"/>
        <end position="13"/>
    </location>
    <ligand>
        <name>substrate</name>
    </ligand>
</feature>
<dbReference type="CDD" id="cd01174">
    <property type="entry name" value="ribokinase"/>
    <property type="match status" value="1"/>
</dbReference>
<keyword evidence="9 12" id="KW-0460">Magnesium</keyword>
<dbReference type="PROSITE" id="PS00584">
    <property type="entry name" value="PFKB_KINASES_2"/>
    <property type="match status" value="1"/>
</dbReference>
<proteinExistence type="inferred from homology"/>
<feature type="active site" description="Proton acceptor" evidence="12">
    <location>
        <position position="290"/>
    </location>
</feature>
<feature type="binding site" evidence="12">
    <location>
        <position position="325"/>
    </location>
    <ligand>
        <name>K(+)</name>
        <dbReference type="ChEBI" id="CHEBI:29103"/>
    </ligand>
</feature>
<evidence type="ECO:0000256" key="5">
    <source>
        <dbReference type="ARBA" id="ARBA00022723"/>
    </source>
</evidence>
<evidence type="ECO:0000313" key="14">
    <source>
        <dbReference type="EMBL" id="KAH3673692.1"/>
    </source>
</evidence>
<feature type="binding site" evidence="12">
    <location>
        <position position="284"/>
    </location>
    <ligand>
        <name>K(+)</name>
        <dbReference type="ChEBI" id="CHEBI:29103"/>
    </ligand>
</feature>
<gene>
    <name evidence="12" type="primary">RBK1</name>
    <name evidence="14" type="ORF">WICMUC_003508</name>
</gene>
<dbReference type="PANTHER" id="PTHR10584">
    <property type="entry name" value="SUGAR KINASE"/>
    <property type="match status" value="1"/>
</dbReference>
<dbReference type="Gene3D" id="3.40.1190.20">
    <property type="match status" value="1"/>
</dbReference>
<feature type="binding site" evidence="12">
    <location>
        <position position="329"/>
    </location>
    <ligand>
        <name>K(+)</name>
        <dbReference type="ChEBI" id="CHEBI:29103"/>
    </ligand>
</feature>
<feature type="binding site" evidence="12">
    <location>
        <position position="154"/>
    </location>
    <ligand>
        <name>substrate</name>
    </ligand>
</feature>
<dbReference type="PANTHER" id="PTHR10584:SF166">
    <property type="entry name" value="RIBOKINASE"/>
    <property type="match status" value="1"/>
</dbReference>
<dbReference type="Pfam" id="PF00294">
    <property type="entry name" value="PfkB"/>
    <property type="match status" value="1"/>
</dbReference>
<dbReference type="PRINTS" id="PR00990">
    <property type="entry name" value="RIBOKINASE"/>
</dbReference>
<dbReference type="GO" id="GO:0005737">
    <property type="term" value="C:cytoplasm"/>
    <property type="evidence" value="ECO:0007669"/>
    <property type="project" value="UniProtKB-SubCell"/>
</dbReference>
<dbReference type="EC" id="2.7.1.15" evidence="2 12"/>
<dbReference type="HAMAP" id="MF_01987">
    <property type="entry name" value="Ribokinase"/>
    <property type="match status" value="1"/>
</dbReference>
<comment type="similarity">
    <text evidence="1">Belongs to the carbohydrate kinase pfkB family.</text>
</comment>
<comment type="similarity">
    <text evidence="12">Belongs to the carbohydrate kinase PfkB family. Ribokinase subfamily.</text>
</comment>
<comment type="subunit">
    <text evidence="12">Homodimer.</text>
</comment>
<dbReference type="Proteomes" id="UP000769528">
    <property type="component" value="Unassembled WGS sequence"/>
</dbReference>
<feature type="binding site" evidence="12">
    <location>
        <position position="198"/>
    </location>
    <ligand>
        <name>ATP</name>
        <dbReference type="ChEBI" id="CHEBI:30616"/>
    </ligand>
</feature>
<comment type="catalytic activity">
    <reaction evidence="12">
        <text>D-ribose + ATP = D-ribose 5-phosphate + ADP + H(+)</text>
        <dbReference type="Rhea" id="RHEA:13697"/>
        <dbReference type="ChEBI" id="CHEBI:15378"/>
        <dbReference type="ChEBI" id="CHEBI:30616"/>
        <dbReference type="ChEBI" id="CHEBI:47013"/>
        <dbReference type="ChEBI" id="CHEBI:78346"/>
        <dbReference type="ChEBI" id="CHEBI:456216"/>
        <dbReference type="EC" id="2.7.1.15"/>
    </reaction>
</comment>